<dbReference type="VEuPathDB" id="FungiDB:A1O9_02917"/>
<keyword evidence="6" id="KW-1185">Reference proteome</keyword>
<evidence type="ECO:0000256" key="1">
    <source>
        <dbReference type="ARBA" id="ARBA00005854"/>
    </source>
</evidence>
<comment type="similarity">
    <text evidence="1">Belongs to the D-isomer specific 2-hydroxyacid dehydrogenase family.</text>
</comment>
<dbReference type="PANTHER" id="PTHR43761:SF1">
    <property type="entry name" value="D-ISOMER SPECIFIC 2-HYDROXYACID DEHYDROGENASE CATALYTIC DOMAIN-CONTAINING PROTEIN-RELATED"/>
    <property type="match status" value="1"/>
</dbReference>
<dbReference type="Gene3D" id="3.40.50.720">
    <property type="entry name" value="NAD(P)-binding Rossmann-like Domain"/>
    <property type="match status" value="1"/>
</dbReference>
<dbReference type="PROSITE" id="PS00671">
    <property type="entry name" value="D_2_HYDROXYACID_DH_3"/>
    <property type="match status" value="1"/>
</dbReference>
<protein>
    <recommendedName>
        <fullName evidence="4">D-isomer specific 2-hydroxyacid dehydrogenase NAD-binding domain-containing protein</fullName>
    </recommendedName>
</protein>
<comment type="caution">
    <text evidence="5">The sequence shown here is derived from an EMBL/GenBank/DDBJ whole genome shotgun (WGS) entry which is preliminary data.</text>
</comment>
<keyword evidence="2" id="KW-0560">Oxidoreductase</keyword>
<dbReference type="InterPro" id="IPR050418">
    <property type="entry name" value="D-iso_2-hydroxyacid_DH_PdxB"/>
</dbReference>
<dbReference type="PANTHER" id="PTHR43761">
    <property type="entry name" value="D-ISOMER SPECIFIC 2-HYDROXYACID DEHYDROGENASE FAMILY PROTEIN (AFU_ORTHOLOGUE AFUA_1G13630)"/>
    <property type="match status" value="1"/>
</dbReference>
<evidence type="ECO:0000313" key="6">
    <source>
        <dbReference type="Proteomes" id="UP000027920"/>
    </source>
</evidence>
<organism evidence="5 6">
    <name type="scientific">Exophiala aquamarina CBS 119918</name>
    <dbReference type="NCBI Taxonomy" id="1182545"/>
    <lineage>
        <taxon>Eukaryota</taxon>
        <taxon>Fungi</taxon>
        <taxon>Dikarya</taxon>
        <taxon>Ascomycota</taxon>
        <taxon>Pezizomycotina</taxon>
        <taxon>Eurotiomycetes</taxon>
        <taxon>Chaetothyriomycetidae</taxon>
        <taxon>Chaetothyriales</taxon>
        <taxon>Herpotrichiellaceae</taxon>
        <taxon>Exophiala</taxon>
    </lineage>
</organism>
<proteinExistence type="inferred from homology"/>
<dbReference type="GO" id="GO:0016491">
    <property type="term" value="F:oxidoreductase activity"/>
    <property type="evidence" value="ECO:0007669"/>
    <property type="project" value="UniProtKB-KW"/>
</dbReference>
<dbReference type="STRING" id="1182545.A0A072PNA3"/>
<dbReference type="RefSeq" id="XP_013263941.1">
    <property type="nucleotide sequence ID" value="XM_013408487.1"/>
</dbReference>
<evidence type="ECO:0000259" key="4">
    <source>
        <dbReference type="Pfam" id="PF02826"/>
    </source>
</evidence>
<dbReference type="EMBL" id="AMGV01000002">
    <property type="protein sequence ID" value="KEF61351.1"/>
    <property type="molecule type" value="Genomic_DNA"/>
</dbReference>
<dbReference type="SUPFAM" id="SSF51735">
    <property type="entry name" value="NAD(P)-binding Rossmann-fold domains"/>
    <property type="match status" value="1"/>
</dbReference>
<dbReference type="GeneID" id="25277857"/>
<name>A0A072PNA3_9EURO</name>
<dbReference type="InterPro" id="IPR036291">
    <property type="entry name" value="NAD(P)-bd_dom_sf"/>
</dbReference>
<dbReference type="InterPro" id="IPR029753">
    <property type="entry name" value="D-isomer_DH_CS"/>
</dbReference>
<dbReference type="OrthoDB" id="298012at2759"/>
<evidence type="ECO:0000313" key="5">
    <source>
        <dbReference type="EMBL" id="KEF61351.1"/>
    </source>
</evidence>
<dbReference type="AlphaFoldDB" id="A0A072PNA3"/>
<evidence type="ECO:0000256" key="3">
    <source>
        <dbReference type="ARBA" id="ARBA00023027"/>
    </source>
</evidence>
<dbReference type="HOGENOM" id="CLU_2210029_0_0_1"/>
<accession>A0A072PNA3</accession>
<keyword evidence="3" id="KW-0520">NAD</keyword>
<dbReference type="Pfam" id="PF02826">
    <property type="entry name" value="2-Hacid_dh_C"/>
    <property type="match status" value="1"/>
</dbReference>
<dbReference type="Proteomes" id="UP000027920">
    <property type="component" value="Unassembled WGS sequence"/>
</dbReference>
<dbReference type="GO" id="GO:0051287">
    <property type="term" value="F:NAD binding"/>
    <property type="evidence" value="ECO:0007669"/>
    <property type="project" value="InterPro"/>
</dbReference>
<sequence>MAVARLFGGAFGAPVYAYDPFAPDDAWNDIPHTRVNHVDEMLPHVEILTPHLPLTPQTRNLIAWQQFKRMKPGSILINAARGGIVNEEDLIRALNEGIFLGGRAGLP</sequence>
<dbReference type="InterPro" id="IPR006140">
    <property type="entry name" value="D-isomer_DH_NAD-bd"/>
</dbReference>
<gene>
    <name evidence="5" type="ORF">A1O9_02917</name>
</gene>
<feature type="domain" description="D-isomer specific 2-hydroxyacid dehydrogenase NAD-binding" evidence="4">
    <location>
        <begin position="2"/>
        <end position="98"/>
    </location>
</feature>
<reference evidence="5 6" key="1">
    <citation type="submission" date="2013-03" db="EMBL/GenBank/DDBJ databases">
        <title>The Genome Sequence of Exophiala aquamarina CBS 119918.</title>
        <authorList>
            <consortium name="The Broad Institute Genomics Platform"/>
            <person name="Cuomo C."/>
            <person name="de Hoog S."/>
            <person name="Gorbushina A."/>
            <person name="Walker B."/>
            <person name="Young S.K."/>
            <person name="Zeng Q."/>
            <person name="Gargeya S."/>
            <person name="Fitzgerald M."/>
            <person name="Haas B."/>
            <person name="Abouelleil A."/>
            <person name="Allen A.W."/>
            <person name="Alvarado L."/>
            <person name="Arachchi H.M."/>
            <person name="Berlin A.M."/>
            <person name="Chapman S.B."/>
            <person name="Gainer-Dewar J."/>
            <person name="Goldberg J."/>
            <person name="Griggs A."/>
            <person name="Gujja S."/>
            <person name="Hansen M."/>
            <person name="Howarth C."/>
            <person name="Imamovic A."/>
            <person name="Ireland A."/>
            <person name="Larimer J."/>
            <person name="McCowan C."/>
            <person name="Murphy C."/>
            <person name="Pearson M."/>
            <person name="Poon T.W."/>
            <person name="Priest M."/>
            <person name="Roberts A."/>
            <person name="Saif S."/>
            <person name="Shea T."/>
            <person name="Sisk P."/>
            <person name="Sykes S."/>
            <person name="Wortman J."/>
            <person name="Nusbaum C."/>
            <person name="Birren B."/>
        </authorList>
    </citation>
    <scope>NUCLEOTIDE SEQUENCE [LARGE SCALE GENOMIC DNA]</scope>
    <source>
        <strain evidence="5 6">CBS 119918</strain>
    </source>
</reference>
<evidence type="ECO:0000256" key="2">
    <source>
        <dbReference type="ARBA" id="ARBA00023002"/>
    </source>
</evidence>